<dbReference type="Gene3D" id="3.30.70.270">
    <property type="match status" value="1"/>
</dbReference>
<evidence type="ECO:0000313" key="4">
    <source>
        <dbReference type="Proteomes" id="UP000515135"/>
    </source>
</evidence>
<gene>
    <name evidence="5" type="primary">LOC109476187</name>
</gene>
<dbReference type="PANTHER" id="PTHR37984:SF7">
    <property type="entry name" value="INTEGRASE CATALYTIC DOMAIN-CONTAINING PROTEIN"/>
    <property type="match status" value="1"/>
</dbReference>
<evidence type="ECO:0000313" key="5">
    <source>
        <dbReference type="RefSeq" id="XP_019632633.1"/>
    </source>
</evidence>
<evidence type="ECO:0000256" key="2">
    <source>
        <dbReference type="ARBA" id="ARBA00012180"/>
    </source>
</evidence>
<dbReference type="EC" id="3.1.26.4" evidence="2"/>
<dbReference type="OrthoDB" id="5982854at2759"/>
<dbReference type="InterPro" id="IPR000477">
    <property type="entry name" value="RT_dom"/>
</dbReference>
<accession>A0A6P4Z7L0</accession>
<dbReference type="KEGG" id="bbel:109476187"/>
<dbReference type="GeneID" id="109476187"/>
<proteinExistence type="inferred from homology"/>
<dbReference type="Proteomes" id="UP000515135">
    <property type="component" value="Unplaced"/>
</dbReference>
<dbReference type="SUPFAM" id="SSF56672">
    <property type="entry name" value="DNA/RNA polymerases"/>
    <property type="match status" value="1"/>
</dbReference>
<dbReference type="CDD" id="cd01647">
    <property type="entry name" value="RT_LTR"/>
    <property type="match status" value="1"/>
</dbReference>
<sequence>MATAEGARGLHPSMNWDEDDLIGAFQKFKQKADLCFKSFLKETTPEQKRRESSSEEESLTIGTIHVHELEHDKQKDEAYTTLQIKKKIGKKRMNIKLRLKIDTGAQSNILPIEQYSKIFPENITKDGVVKKGILTPSSTILTAYGGAKIPHLGKAIIEGKHNGRDVRCCFYITMSQGPAILGLKACQQMNVIKINHEVKSTQRIDSEVPIKDRPPINNKADLFAMYPDCFDDTVGCFEGEYHITVDPTAKPVVHPPRRVPLELKERLKDQLMEMQDRGIISAVTQPTDWVNSIIIKEKPNGKLRICLDPRDLNNALKRDHYPTPTLEEITPAMSGAQVFSKLDASNGYWNIKLDEESSLLTTFNSPYGRFKFNRLPFGLRVSQDVFHR</sequence>
<feature type="domain" description="Reverse transcriptase" evidence="3">
    <location>
        <begin position="297"/>
        <end position="383"/>
    </location>
</feature>
<comment type="similarity">
    <text evidence="1">Belongs to the beta type-B retroviral polymerase family. HERV class-II K(HML-2) pol subfamily.</text>
</comment>
<dbReference type="InterPro" id="IPR043128">
    <property type="entry name" value="Rev_trsase/Diguanyl_cyclase"/>
</dbReference>
<dbReference type="FunFam" id="3.10.10.10:FF:000003">
    <property type="entry name" value="Retrovirus-related Pol polyprotein from transposon 297-like Protein"/>
    <property type="match status" value="1"/>
</dbReference>
<evidence type="ECO:0000256" key="1">
    <source>
        <dbReference type="ARBA" id="ARBA00010879"/>
    </source>
</evidence>
<dbReference type="GO" id="GO:0004523">
    <property type="term" value="F:RNA-DNA hybrid ribonuclease activity"/>
    <property type="evidence" value="ECO:0007669"/>
    <property type="project" value="UniProtKB-EC"/>
</dbReference>
<name>A0A6P4Z7L0_BRABE</name>
<dbReference type="RefSeq" id="XP_019632633.1">
    <property type="nucleotide sequence ID" value="XM_019777074.1"/>
</dbReference>
<protein>
    <recommendedName>
        <fullName evidence="2">ribonuclease H</fullName>
        <ecNumber evidence="2">3.1.26.4</ecNumber>
    </recommendedName>
</protein>
<dbReference type="PANTHER" id="PTHR37984">
    <property type="entry name" value="PROTEIN CBG26694"/>
    <property type="match status" value="1"/>
</dbReference>
<dbReference type="Gene3D" id="3.10.10.10">
    <property type="entry name" value="HIV Type 1 Reverse Transcriptase, subunit A, domain 1"/>
    <property type="match status" value="1"/>
</dbReference>
<dbReference type="Pfam" id="PF00078">
    <property type="entry name" value="RVT_1"/>
    <property type="match status" value="1"/>
</dbReference>
<dbReference type="InterPro" id="IPR050951">
    <property type="entry name" value="Retrovirus_Pol_polyprotein"/>
</dbReference>
<keyword evidence="4" id="KW-1185">Reference proteome</keyword>
<dbReference type="AlphaFoldDB" id="A0A6P4Z7L0"/>
<organism evidence="4 5">
    <name type="scientific">Branchiostoma belcheri</name>
    <name type="common">Amphioxus</name>
    <dbReference type="NCBI Taxonomy" id="7741"/>
    <lineage>
        <taxon>Eukaryota</taxon>
        <taxon>Metazoa</taxon>
        <taxon>Chordata</taxon>
        <taxon>Cephalochordata</taxon>
        <taxon>Leptocardii</taxon>
        <taxon>Amphioxiformes</taxon>
        <taxon>Branchiostomatidae</taxon>
        <taxon>Branchiostoma</taxon>
    </lineage>
</organism>
<dbReference type="CDD" id="cd05481">
    <property type="entry name" value="retropepsin_like_LTR_1"/>
    <property type="match status" value="1"/>
</dbReference>
<evidence type="ECO:0000259" key="3">
    <source>
        <dbReference type="Pfam" id="PF00078"/>
    </source>
</evidence>
<dbReference type="InterPro" id="IPR043502">
    <property type="entry name" value="DNA/RNA_pol_sf"/>
</dbReference>
<reference evidence="5" key="1">
    <citation type="submission" date="2025-08" db="UniProtKB">
        <authorList>
            <consortium name="RefSeq"/>
        </authorList>
    </citation>
    <scope>IDENTIFICATION</scope>
    <source>
        <tissue evidence="5">Gonad</tissue>
    </source>
</reference>